<dbReference type="OrthoDB" id="10390300at2759"/>
<feature type="chain" id="PRO_5003466167" evidence="1">
    <location>
        <begin position="21"/>
        <end position="112"/>
    </location>
</feature>
<dbReference type="KEGG" id="mgr:MGG_17556"/>
<dbReference type="GeneID" id="12987370"/>
<dbReference type="EMBL" id="CM001236">
    <property type="protein sequence ID" value="EHA46778.1"/>
    <property type="molecule type" value="Genomic_DNA"/>
</dbReference>
<evidence type="ECO:0000313" key="2">
    <source>
        <dbReference type="EMBL" id="EHA46778.1"/>
    </source>
</evidence>
<keyword evidence="1" id="KW-0732">Signal</keyword>
<evidence type="ECO:0000313" key="3">
    <source>
        <dbReference type="Proteomes" id="UP000009058"/>
    </source>
</evidence>
<evidence type="ECO:0000256" key="1">
    <source>
        <dbReference type="SAM" id="SignalP"/>
    </source>
</evidence>
<dbReference type="HOGENOM" id="CLU_2146366_0_0_1"/>
<organism evidence="2 3">
    <name type="scientific">Pyricularia oryzae (strain 70-15 / ATCC MYA-4617 / FGSC 8958)</name>
    <name type="common">Rice blast fungus</name>
    <name type="synonym">Magnaporthe oryzae</name>
    <dbReference type="NCBI Taxonomy" id="242507"/>
    <lineage>
        <taxon>Eukaryota</taxon>
        <taxon>Fungi</taxon>
        <taxon>Dikarya</taxon>
        <taxon>Ascomycota</taxon>
        <taxon>Pezizomycotina</taxon>
        <taxon>Sordariomycetes</taxon>
        <taxon>Sordariomycetidae</taxon>
        <taxon>Magnaporthales</taxon>
        <taxon>Pyriculariaceae</taxon>
        <taxon>Pyricularia</taxon>
    </lineage>
</organism>
<dbReference type="Proteomes" id="UP000009058">
    <property type="component" value="Chromosome 6"/>
</dbReference>
<sequence length="112" mass="12767">MLNNFVTRLAFSSLLLGTFAQAVPSKLYCVGTKHSSSSCQAGSFWETAAEARKEIRQPHHNSIYTVDTQGIEDIFTQYEPDSKKWSNTRLIPAKNLKIKETRFQDGRVNHYN</sequence>
<feature type="signal peptide" evidence="1">
    <location>
        <begin position="1"/>
        <end position="20"/>
    </location>
</feature>
<dbReference type="AlphaFoldDB" id="G4NFH1"/>
<proteinExistence type="predicted"/>
<reference evidence="2 3" key="1">
    <citation type="journal article" date="2005" name="Nature">
        <title>The genome sequence of the rice blast fungus Magnaporthe grisea.</title>
        <authorList>
            <person name="Dean R.A."/>
            <person name="Talbot N.J."/>
            <person name="Ebbole D.J."/>
            <person name="Farman M.L."/>
            <person name="Mitchell T.K."/>
            <person name="Orbach M.J."/>
            <person name="Thon M."/>
            <person name="Kulkarni R."/>
            <person name="Xu J.R."/>
            <person name="Pan H."/>
            <person name="Read N.D."/>
            <person name="Lee Y.H."/>
            <person name="Carbone I."/>
            <person name="Brown D."/>
            <person name="Oh Y.Y."/>
            <person name="Donofrio N."/>
            <person name="Jeong J.S."/>
            <person name="Soanes D.M."/>
            <person name="Djonovic S."/>
            <person name="Kolomiets E."/>
            <person name="Rehmeyer C."/>
            <person name="Li W."/>
            <person name="Harding M."/>
            <person name="Kim S."/>
            <person name="Lebrun M.H."/>
            <person name="Bohnert H."/>
            <person name="Coughlan S."/>
            <person name="Butler J."/>
            <person name="Calvo S."/>
            <person name="Ma L.J."/>
            <person name="Nicol R."/>
            <person name="Purcell S."/>
            <person name="Nusbaum C."/>
            <person name="Galagan J.E."/>
            <person name="Birren B.W."/>
        </authorList>
    </citation>
    <scope>NUCLEOTIDE SEQUENCE [LARGE SCALE GENOMIC DNA]</scope>
    <source>
        <strain evidence="3">70-15 / ATCC MYA-4617 / FGSC 8958</strain>
    </source>
</reference>
<protein>
    <submittedName>
        <fullName evidence="2">Uncharacterized protein</fullName>
    </submittedName>
</protein>
<dbReference type="RefSeq" id="XP_003719145.1">
    <property type="nucleotide sequence ID" value="XM_003719097.1"/>
</dbReference>
<gene>
    <name evidence="2" type="ORF">MGG_17556</name>
</gene>
<accession>G4NFH1</accession>
<keyword evidence="3" id="KW-1185">Reference proteome</keyword>
<dbReference type="InParanoid" id="G4NFH1"/>
<name>G4NFH1_PYRO7</name>
<reference key="2">
    <citation type="submission" date="2011-05" db="EMBL/GenBank/DDBJ databases">
        <title>The Genome Sequence of Magnaporthe oryzae 70-15.</title>
        <authorList>
            <consortium name="The Broad Institute Genome Sequencing Platform"/>
            <person name="Ma L.-J."/>
            <person name="Dead R."/>
            <person name="Young S.K."/>
            <person name="Zeng Q."/>
            <person name="Gargeya S."/>
            <person name="Fitzgerald M."/>
            <person name="Haas B."/>
            <person name="Abouelleil A."/>
            <person name="Alvarado L."/>
            <person name="Arachchi H.M."/>
            <person name="Berlin A."/>
            <person name="Brown A."/>
            <person name="Chapman S.B."/>
            <person name="Chen Z."/>
            <person name="Dunbar C."/>
            <person name="Freedman E."/>
            <person name="Gearin G."/>
            <person name="Gellesch M."/>
            <person name="Goldberg J."/>
            <person name="Griggs A."/>
            <person name="Gujja S."/>
            <person name="Heiman D."/>
            <person name="Howarth C."/>
            <person name="Larson L."/>
            <person name="Lui A."/>
            <person name="MacDonald P.J.P."/>
            <person name="Mehta T."/>
            <person name="Montmayeur A."/>
            <person name="Murphy C."/>
            <person name="Neiman D."/>
            <person name="Pearson M."/>
            <person name="Priest M."/>
            <person name="Roberts A."/>
            <person name="Saif S."/>
            <person name="Shea T."/>
            <person name="Shenoy N."/>
            <person name="Sisk P."/>
            <person name="Stolte C."/>
            <person name="Sykes S."/>
            <person name="Yandava C."/>
            <person name="Wortman J."/>
            <person name="Nusbaum C."/>
            <person name="Birren B."/>
        </authorList>
    </citation>
    <scope>NUCLEOTIDE SEQUENCE</scope>
    <source>
        <strain>70-15</strain>
    </source>
</reference>
<dbReference type="VEuPathDB" id="FungiDB:MGG_17556"/>